<dbReference type="PANTHER" id="PTHR45527">
    <property type="entry name" value="NONRIBOSOMAL PEPTIDE SYNTHETASE"/>
    <property type="match status" value="1"/>
</dbReference>
<sequence>MVYSEQNDQIQLSEISHLGPSRCPQTSSSFQVKSYPLDFSLSFTRFVELWDWLFSGLIGSETTFVVFPNYDPSNGLEVQHESYVSTNANLKPFPLSHLASNRIHCAVFRSDHECSREKLVPSENSSLNSFLNGFSDLISFRDTKFDIDVTFVYSPSSLTLRWDCQRFSSEIADYIFKMIRHNGKNESLPLSVLNTDPIDYVGSKDFNERTGNSDHYLHGCFYRNVLSNPNQEALNFVYSHNDTSSNFTSFTFQELHSFALTISKSIPFQNKVVPIMIPHSPSLFVAILAVLFSSNAYCPIDVETNSDRVQFICKDTSASLAIAEPSLAERFPNSVELLQFSNQSLHNLNRVHSSPSISFNSSPDSIAYVLYTSGSTGTPKGVPITHRSAVNSIYSHSFLYPKFGISRGDRWLQFANVTFDVSVYEIFGNWNMGLSLVTSTRQNLVGCLEFLIHDFGIAALELTPTVANVISVEENFPLLKNVRMLLSIGELLTKRVIDFWDDRLVNAYGPTEAAIHVTLNPSKKYTSVYLVGTPLAAAMLCICNTKSDTPSYPILEDGFLGEVCIAGPQLSRGYLNREELNAKAFTTAFDRNGRSFSIYRTGDCGRIINGRLYIYGRISGDMQVKIRGRRVELGEIESKLAPAAQSLAVEKIDERLVAFFVGNETDVKNQAEVNLQAWMRPTDYVSVETLPYLPSGKMNRKALKAQFSTQPAKEENSTLANQSEEITATVVKDHYYHKFHEYPKVNRFTSIFELGYDSLDAVQLSRAFFKLGYKVSLSKLLSSHIIESIAKELLPITSYNDKDTIQTESRICTDLQKGMLYESLIKNGKVYVNHDVLKIDASVIDLEKAWCQVLESHSLLRSSFHLDDKEGFIRHINQGASPRRVHSEHPFTQAQKHYENFRFTEEFLRSGPLDVLISHNSNECCLSIIWHHALYDGWSLDVIKQQLDLLLKKQSLPNYSQFDEYVHELRLTKQQTMKETVPFWKEYLKDFKLTSFKQHSLSFSSVWEATKLKALHIDDFCKSLRITPLALLLTAWSTVISKHTESLDTLIGTVISGRMNNSIENIDYIVGPCMRTLPVRIKLSEQHSYQQNCKRTLSSLTSILDYTSISLADIQEFYGNSVQLNSLLILQQSALSLSDDHVTSVSSTNNTEYPLLVEVDKNEHYQLKIMGKFEGEYLKMLMHDFQNSINKIIMHADALFTFHRASSNLDNSTHNVNVLDNFDDVYENEDLIRSSVSKLLNTSLHSVDRFENLQLYGLDSLMLLRVFSDLRKRGIQNLNYSQIGSYPSISTLCRMVQAGKPSSNKRKKPLVFYNSEELHDSLKCNPNIEDIFPCSPMQQALLTSTEKNGMHFYYNKFLFDIGDQSFPIVLEIFEKLTRAFPILRTCFYLTSSSKYPYCQVVLANSNFAYEEASYLDNCLASYDVKPVPVVDSGKVPLRLQYLHGSETNYLLVYMHHVLYDAWSFKIIFQKLTKLFRGEELPLSLSMRPYIEYLSLINDEEKMVTWKRIYNDFQPIHFPCGMTSDKKQSYVQRMPLDYLKLRDLCSHNSVTTSSFLQVCWARTLSLITSSNDVCFGNVVSGRNIPVDGVDSLAGPTFNSVPLRVSFSDDYNQFKPMQQLELLKKLTKNLELNSSIDVSKLLGFSPKTPMFDTIFIIQNGSLDADFGNWKLVEEELQMDFHYMLELYPDEEDQYLSVMATADCRVVQHVCDLFMNIVNFYLDESIKDTLGSYLRSKNLLSVHEAEDIIESQPSTTLQISMSYADLDFLSNRWADWLVAKGLTPNNTVVSYMEKSFDHYCVMLACIKLGVNFSPVSTSLSYNKFCKYVRNMNADFFISDMAIDSNDAVRLSVFDFRSQLSFRSNAHLPTVSNYNMRFLFPIEDTEMNAISIDHRLLLQAILDFSGAIKVDERCLWLQFASNSNTMQLFDCFAVWMKGATLVTASQDTLTTNFSHIIERHNVTHLNLNSLSASKLTENESQSVKLLISYGGKLSPKVMEQWNGRHVRVYQPKNINFPCFVNMDFSNNNWDILGKMIGCFNGLVVYPGTNNIVPKCGFGQLCLAVKAGLFNMPNLNNSVHQVNREYSNICTDVIVRLLPESSFQLKGLIQVNESNKWEDLILQNIPEVRQAYSILTKMQSSITFLMVNTKTENLKDLKDQFNHLFSNHLFEHLPNILVLLEDIPLDSNERVDEHALFEMYEKGQFIDKLYLSDLLQKSNTSSFDNAVISLFSKFFKLPFEAIKMESEVSTLGLDSLSAIQLSRIIRKQYRAKISALDLLESFTLSDLSQKLQSSIERLQPNEDNEMVNRLFMDIKEKTKPYLHNLSNIRCILPCVDSQNSLLSQFYSTKGKTNLNYFVYRIKDDITFKELSKRWEIAIMKITMLRTYFAPTNNPQSAFAQVTLENINPPWLLREQTIDVNKAVSLALEDLKQTLLLDIKTIPYSLSFVKTEQNYNYFILVMHHAIFDERSLNQTLRIVDNALETKIHLPSHEAITKKILGYKLRSGESKDFWISQLDGFTPISFPNLCTNRHSGDARSMSSKLSSINLFKFKEICGKLNISIQTLAQLAWAKLLGSYCSEDCVTFGLILSGQTLTVDETDAIFPTLTTIPYSVELSGTVYSLLKDIQERNKGFLKYQYTPLSHIKRWLNLGGNETYFDSLLSVQVQDDDTPLGIFSDEIDSQSFLDNTLAIELRVLSSGSLIVLNSLDRSIPKQHAQIIVEQFDLLLNSMISHLDENVETLERFLPTTVLSVLPTEVQDYPCEIKLLHEFVEYFAHKSPSNLALEFASQIHINDYSSTKFTYHELNCRANQLARTLKAFKFDVGTIISVYFDKCIEAFIAILAILKVGCCFLALDVTAPLERIKFIVEDSSSGIIISSKDQLEKLQAGNLPVKILNASDPDVYDLNNENLIIDNLSENNLAYVLYTSGSTGKPKGCCLTHKNVVQTMMAFQRQFLGQWNPSSRFLSFASLHFDVSVLEQYFSWSTGMCLVAAPKNLILQDIPTAVRVLKITHIDLTPSLASILNPENAPYLQVFITGGEQIRPEVMEIWGDTGVLYNFWGPTELTIGASAYRKLPKNARTSNIGPPFPNCSTYIISRKTNLPVLLGGLGEICMGGNQVARGYLNMPKQTEEKFRLYDNFNDRIYYTGDLGRLLSDESLDFCGRADDQIKLRGQRIEIGEINSVLKASSERILDAYTFALDHRALHKTQLVSFVHIRGKKTTSLFDLDEGSMKIIQIIDEYCRSHLATYMVPTFLIPINWVPLTPTNKFDKKKVVEEFHKLTQNQLSKLYQNKKPQNSEEETCDPKVLQSIAKFLNLNTSDVKPSTSIFELGIDSISAVSLASTLRENGYLSASPVQLLNAVSISKISKALTNNVSNKKVGDFPTKIKSYQGFEYGKFAETIIPCLPLVEGLLFELERVDRSLYFNTFTFKFRYKEEAISFIDALKVVTNKCEVLRSSFIKSEEGYFQIIWKPELLDKVGQLNVNNCVSPVNTFTKYTKGNYHVILELFHGVYDGWSLDLLLNDLAKIIQSGELSERPSYSSAVVEILKQSLDLDHTSFWSKLFRNRVSRLPQFSGELPEPMIFSRTISLSYLRLKSICRSSFKTSVSSIFLTAWLCFLNSHFLINTIGIVASGRSNHICHLDVIGPLFNTLPFPFFVESEVSFQELVNSTQSVLSSMIPFHHTPLRELKKSLQAKDLFNVLFVYTQHEKDLSDRSTSWDMEVNSTGTEFPLAFEVEKLKDDTLLINLATSYKYMENLETSSLLSMFEDFFLSVINEPKVVIQPQEATSVNQKILVEHEIPEHWNPILQTIIDIISEKVKVSVEDFRKNTYIYELGVDSIDLIWLSSRFSNAGLSKIDLNRFMNDPSLFNLLKFMYEDTVTCEHLSTLDIEENGSVNEMETALNVEGLEDCYMTTHLQRGLLMETLNDSALYQNSAIFHVNTSIDIERLKEAWITMIKCNPILRTNFKLTDINGSLTVVQAVEDASTFDYNSHIIRENIYFDGLEDAKKYLKSERDSPNPFETCPYRITFINVKDDHYMLVEMHHALYDGWSLSLMYDELLCRYNGRNVTIRKPFRKFVELVNDTDFDLEFWTTYLRNLSITRPLKLLKTEGRHSRGTYSSVSYSKLLSASKVFGVSVQSLIFCAWGIYLSRLYHSSDIIFHTVFSGRTKFEGADSILGPCMNTIPVRVKVEEQNKMLKQLTRELIQLWNHQHTPLSLIHSKCPLLQNLTVDSIFVYQRLPKRDNDSNVLKSIDESTGINYPIAMEFTNTESQLEWFASVDTSYVPYQEAEKMVDQVDEILNHIVNGKLAADTPKLPDVLSFRGYKISYTDYREALLDANSSNEGCRLVLLDDQTSLLFVPFGEASNQISLLLTDSMKRSLKKIAKNCRTKLPLFLMPSFLIPVTGIPKLPEEKVQTELVELFNSLSEEDIGSLKGIFELHDARLESVLTQNLSSVLNIPKQFINRSATFMESGMDSVHAIKYSSLLRNSGIPVTVPNILQNPSVEFLAHYILFELEDFTNEDTVMDFSNLYDLVSENSSISKTDVADVLPCSPGQLYALNAWYNTRKLKYFTTFLYLTDRIVQIERLKAAWLKLVKSADILRTTFVKSSDKNIQILQVLTHDGNVPWQHHIETQKNIETTSLAITEEEISSNTTFHEMPLRIKSVEVEGKLLLCISIHHALYDGWSINILLERLSQLYDDPDLELSDEDSKSIVSAMYSSNTAAATKRFWSDHLVDCQPCVLPKELGDSSNEDIYLYLPSVFDANSLSKKAQSMNVSLQSIAFAAFACVLNRWTKQSNLTFGVYVSGRSLNIPNAESVLYPLFNVIPLNIHMGISSRSTLVKEIQHFIIQTSGTVQQFSVKDHPKHGLVDITINFLSGTRASESSMFTQYHLKTKPHLNKSCRIAESTIDGCEVLNSTAPKLDFELAVRDGRLDMGIFTHSSIMSENNSKKFVTEFLTALEYF</sequence>
<reference evidence="5 6" key="1">
    <citation type="journal article" date="2011" name="Science">
        <title>Comparative functional genomics of the fission yeasts.</title>
        <authorList>
            <person name="Rhind N."/>
            <person name="Chen Z."/>
            <person name="Yassour M."/>
            <person name="Thompson D.A."/>
            <person name="Haas B.J."/>
            <person name="Habib N."/>
            <person name="Wapinski I."/>
            <person name="Roy S."/>
            <person name="Lin M.F."/>
            <person name="Heiman D.I."/>
            <person name="Young S.K."/>
            <person name="Furuya K."/>
            <person name="Guo Y."/>
            <person name="Pidoux A."/>
            <person name="Chen H.M."/>
            <person name="Robbertse B."/>
            <person name="Goldberg J.M."/>
            <person name="Aoki K."/>
            <person name="Bayne E.H."/>
            <person name="Berlin A.M."/>
            <person name="Desjardins C.A."/>
            <person name="Dobbs E."/>
            <person name="Dukaj L."/>
            <person name="Fan L."/>
            <person name="FitzGerald M.G."/>
            <person name="French C."/>
            <person name="Gujja S."/>
            <person name="Hansen K."/>
            <person name="Keifenheim D."/>
            <person name="Levin J.Z."/>
            <person name="Mosher R.A."/>
            <person name="Mueller C.A."/>
            <person name="Pfiffner J."/>
            <person name="Priest M."/>
            <person name="Russ C."/>
            <person name="Smialowska A."/>
            <person name="Swoboda P."/>
            <person name="Sykes S.M."/>
            <person name="Vaughn M."/>
            <person name="Vengrova S."/>
            <person name="Yoder R."/>
            <person name="Zeng Q."/>
            <person name="Allshire R."/>
            <person name="Baulcombe D."/>
            <person name="Birren B.W."/>
            <person name="Brown W."/>
            <person name="Ekwall K."/>
            <person name="Kellis M."/>
            <person name="Leatherwood J."/>
            <person name="Levin H."/>
            <person name="Margalit H."/>
            <person name="Martienssen R."/>
            <person name="Nieduszynski C.A."/>
            <person name="Spatafora J.W."/>
            <person name="Friedman N."/>
            <person name="Dalgaard J.Z."/>
            <person name="Baumann P."/>
            <person name="Niki H."/>
            <person name="Regev A."/>
            <person name="Nusbaum C."/>
        </authorList>
    </citation>
    <scope>NUCLEOTIDE SEQUENCE [LARGE SCALE GENOMIC DNA]</scope>
    <source>
        <strain evidence="6">OY26 / ATCC MYA-4695 / CBS 11777 / NBRC 106824 / NRRL Y48691</strain>
    </source>
</reference>
<keyword evidence="2" id="KW-0597">Phosphoprotein</keyword>
<dbReference type="RefSeq" id="XP_013021656.1">
    <property type="nucleotide sequence ID" value="XM_013166202.1"/>
</dbReference>
<dbReference type="FunFam" id="3.30.300.30:FF:000033">
    <property type="entry name" value="Nonribosomal siderophore peptide synthase SidC"/>
    <property type="match status" value="1"/>
</dbReference>
<dbReference type="CDD" id="cd05918">
    <property type="entry name" value="A_NRPS_SidN3_like"/>
    <property type="match status" value="1"/>
</dbReference>
<evidence type="ECO:0000256" key="1">
    <source>
        <dbReference type="ARBA" id="ARBA00022450"/>
    </source>
</evidence>
<dbReference type="Gene3D" id="3.40.50.980">
    <property type="match status" value="1"/>
</dbReference>
<dbReference type="Gene3D" id="3.40.50.12780">
    <property type="entry name" value="N-terminal domain of ligase-like"/>
    <property type="match status" value="3"/>
</dbReference>
<evidence type="ECO:0000313" key="6">
    <source>
        <dbReference type="Proteomes" id="UP000015464"/>
    </source>
</evidence>
<dbReference type="SUPFAM" id="SSF52777">
    <property type="entry name" value="CoA-dependent acyltransferases"/>
    <property type="match status" value="12"/>
</dbReference>
<protein>
    <submittedName>
        <fullName evidence="5">Ferrichrome synthetase Sib1</fullName>
    </submittedName>
</protein>
<dbReference type="OMA" id="HHIVTEG"/>
<dbReference type="InterPro" id="IPR023213">
    <property type="entry name" value="CAT-like_dom_sf"/>
</dbReference>
<dbReference type="GO" id="GO:0010106">
    <property type="term" value="P:cellular response to iron ion starvation"/>
    <property type="evidence" value="ECO:0007669"/>
    <property type="project" value="EnsemblFungi"/>
</dbReference>
<dbReference type="GeneID" id="25038255"/>
<organism evidence="5 6">
    <name type="scientific">Schizosaccharomyces cryophilus (strain OY26 / ATCC MYA-4695 / CBS 11777 / NBRC 106824 / NRRL Y48691)</name>
    <name type="common">Fission yeast</name>
    <dbReference type="NCBI Taxonomy" id="653667"/>
    <lineage>
        <taxon>Eukaryota</taxon>
        <taxon>Fungi</taxon>
        <taxon>Dikarya</taxon>
        <taxon>Ascomycota</taxon>
        <taxon>Taphrinomycotina</taxon>
        <taxon>Schizosaccharomycetes</taxon>
        <taxon>Schizosaccharomycetales</taxon>
        <taxon>Schizosaccharomycetaceae</taxon>
        <taxon>Schizosaccharomyces</taxon>
    </lineage>
</organism>
<dbReference type="Pfam" id="PF00668">
    <property type="entry name" value="Condensation"/>
    <property type="match status" value="6"/>
</dbReference>
<dbReference type="PROSITE" id="PS50075">
    <property type="entry name" value="CARRIER"/>
    <property type="match status" value="3"/>
</dbReference>
<dbReference type="Gene3D" id="3.30.300.30">
    <property type="match status" value="2"/>
</dbReference>
<dbReference type="EMBL" id="KE546988">
    <property type="protein sequence ID" value="EPY54044.1"/>
    <property type="molecule type" value="Genomic_DNA"/>
</dbReference>
<dbReference type="GO" id="GO:0031169">
    <property type="term" value="P:ferrichrome biosynthetic process"/>
    <property type="evidence" value="ECO:0007669"/>
    <property type="project" value="EnsemblFungi"/>
</dbReference>
<keyword evidence="6" id="KW-1185">Reference proteome</keyword>
<dbReference type="PANTHER" id="PTHR45527:SF1">
    <property type="entry name" value="FATTY ACID SYNTHASE"/>
    <property type="match status" value="1"/>
</dbReference>
<feature type="domain" description="Carrier" evidence="4">
    <location>
        <begin position="1223"/>
        <end position="1300"/>
    </location>
</feature>
<dbReference type="Pfam" id="PF00550">
    <property type="entry name" value="PP-binding"/>
    <property type="match status" value="3"/>
</dbReference>
<evidence type="ECO:0000256" key="3">
    <source>
        <dbReference type="ARBA" id="ARBA00022598"/>
    </source>
</evidence>
<dbReference type="OrthoDB" id="416786at2759"/>
<evidence type="ECO:0000256" key="2">
    <source>
        <dbReference type="ARBA" id="ARBA00022553"/>
    </source>
</evidence>
<dbReference type="PROSITE" id="PS00455">
    <property type="entry name" value="AMP_BINDING"/>
    <property type="match status" value="2"/>
</dbReference>
<dbReference type="InterPro" id="IPR009081">
    <property type="entry name" value="PP-bd_ACP"/>
</dbReference>
<dbReference type="InterPro" id="IPR006162">
    <property type="entry name" value="Ppantetheine_attach_site"/>
</dbReference>
<dbReference type="Gene3D" id="3.30.559.30">
    <property type="entry name" value="Nonribosomal peptide synthetase, condensation domain"/>
    <property type="match status" value="6"/>
</dbReference>
<dbReference type="STRING" id="653667.S9W653"/>
<evidence type="ECO:0000259" key="4">
    <source>
        <dbReference type="PROSITE" id="PS50075"/>
    </source>
</evidence>
<dbReference type="InterPro" id="IPR020845">
    <property type="entry name" value="AMP-binding_CS"/>
</dbReference>
<dbReference type="SUPFAM" id="SSF47336">
    <property type="entry name" value="ACP-like"/>
    <property type="match status" value="5"/>
</dbReference>
<keyword evidence="1" id="KW-0596">Phosphopantetheine</keyword>
<dbReference type="InterPro" id="IPR036736">
    <property type="entry name" value="ACP-like_sf"/>
</dbReference>
<dbReference type="GO" id="GO:0005737">
    <property type="term" value="C:cytoplasm"/>
    <property type="evidence" value="ECO:0007669"/>
    <property type="project" value="TreeGrafter"/>
</dbReference>
<feature type="domain" description="Carrier" evidence="4">
    <location>
        <begin position="2213"/>
        <end position="2290"/>
    </location>
</feature>
<dbReference type="Pfam" id="PF00501">
    <property type="entry name" value="AMP-binding"/>
    <property type="match status" value="3"/>
</dbReference>
<feature type="domain" description="Carrier" evidence="4">
    <location>
        <begin position="3292"/>
        <end position="3369"/>
    </location>
</feature>
<dbReference type="HOGENOM" id="CLU_000092_2_0_1"/>
<dbReference type="InterPro" id="IPR000873">
    <property type="entry name" value="AMP-dep_synth/lig_dom"/>
</dbReference>
<dbReference type="Gene3D" id="3.30.559.10">
    <property type="entry name" value="Chloramphenicol acetyltransferase-like domain"/>
    <property type="match status" value="6"/>
</dbReference>
<name>S9W653_SCHCR</name>
<dbReference type="InterPro" id="IPR010071">
    <property type="entry name" value="AA_adenyl_dom"/>
</dbReference>
<evidence type="ECO:0000313" key="5">
    <source>
        <dbReference type="EMBL" id="EPY54044.1"/>
    </source>
</evidence>
<accession>S9W653</accession>
<dbReference type="NCBIfam" id="TIGR01733">
    <property type="entry name" value="AA-adenyl-dom"/>
    <property type="match status" value="1"/>
</dbReference>
<dbReference type="Proteomes" id="UP000015464">
    <property type="component" value="Unassembled WGS sequence"/>
</dbReference>
<dbReference type="InterPro" id="IPR045851">
    <property type="entry name" value="AMP-bd_C_sf"/>
</dbReference>
<dbReference type="GO" id="GO:0043041">
    <property type="term" value="P:amino acid activation for nonribosomal peptide biosynthetic process"/>
    <property type="evidence" value="ECO:0007669"/>
    <property type="project" value="TreeGrafter"/>
</dbReference>
<dbReference type="FunFam" id="3.40.50.980:FF:000001">
    <property type="entry name" value="Non-ribosomal peptide synthetase"/>
    <property type="match status" value="1"/>
</dbReference>
<dbReference type="GO" id="GO:0016874">
    <property type="term" value="F:ligase activity"/>
    <property type="evidence" value="ECO:0007669"/>
    <property type="project" value="UniProtKB-KW"/>
</dbReference>
<dbReference type="SUPFAM" id="SSF56801">
    <property type="entry name" value="Acetyl-CoA synthetase-like"/>
    <property type="match status" value="3"/>
</dbReference>
<dbReference type="Gene3D" id="1.10.1200.10">
    <property type="entry name" value="ACP-like"/>
    <property type="match status" value="4"/>
</dbReference>
<keyword evidence="3" id="KW-0436">Ligase</keyword>
<dbReference type="GO" id="GO:0031177">
    <property type="term" value="F:phosphopantetheine binding"/>
    <property type="evidence" value="ECO:0007669"/>
    <property type="project" value="TreeGrafter"/>
</dbReference>
<proteinExistence type="predicted"/>
<dbReference type="InterPro" id="IPR001242">
    <property type="entry name" value="Condensation_dom"/>
</dbReference>
<dbReference type="eggNOG" id="KOG1178">
    <property type="taxonomic scope" value="Eukaryota"/>
</dbReference>
<dbReference type="FunFam" id="3.40.50.12780:FF:000024">
    <property type="entry name" value="Nonribosomal siderophore peptide synthase SidC"/>
    <property type="match status" value="1"/>
</dbReference>
<dbReference type="PROSITE" id="PS00012">
    <property type="entry name" value="PHOSPHOPANTETHEINE"/>
    <property type="match status" value="2"/>
</dbReference>
<dbReference type="InterPro" id="IPR042099">
    <property type="entry name" value="ANL_N_sf"/>
</dbReference>
<gene>
    <name evidence="5" type="ORF">SPOG_03938</name>
</gene>